<protein>
    <recommendedName>
        <fullName evidence="4">Non-specific lipid-transfer protein</fullName>
    </recommendedName>
</protein>
<dbReference type="GO" id="GO:0006869">
    <property type="term" value="P:lipid transport"/>
    <property type="evidence" value="ECO:0007669"/>
    <property type="project" value="InterPro"/>
</dbReference>
<dbReference type="CDD" id="cd01960">
    <property type="entry name" value="nsLTP1"/>
    <property type="match status" value="1"/>
</dbReference>
<feature type="domain" description="Bifunctional inhibitor/plant lipid transfer protein/seed storage helical" evidence="6">
    <location>
        <begin position="38"/>
        <end position="125"/>
    </location>
</feature>
<evidence type="ECO:0000313" key="7">
    <source>
        <dbReference type="EMBL" id="MPA65614.1"/>
    </source>
</evidence>
<evidence type="ECO:0000259" key="6">
    <source>
        <dbReference type="SMART" id="SM00499"/>
    </source>
</evidence>
<dbReference type="SUPFAM" id="SSF47699">
    <property type="entry name" value="Bifunctional inhibitor/lipid-transfer protein/seed storage 2S albumin"/>
    <property type="match status" value="1"/>
</dbReference>
<keyword evidence="5" id="KW-0732">Signal</keyword>
<proteinExistence type="inferred from homology"/>
<dbReference type="EMBL" id="GHES01035055">
    <property type="protein sequence ID" value="MPA65614.1"/>
    <property type="molecule type" value="Transcribed_RNA"/>
</dbReference>
<evidence type="ECO:0000256" key="4">
    <source>
        <dbReference type="RuleBase" id="RU000628"/>
    </source>
</evidence>
<comment type="function">
    <text evidence="4">Plant non-specific lipid-transfer proteins transfer phospholipids as well as galactolipids across membranes. May play a role in wax or cutin deposition in the cell walls of expanding epidermal cells and certain secretory tissues.</text>
</comment>
<organism evidence="7">
    <name type="scientific">Davidia involucrata</name>
    <name type="common">Dove tree</name>
    <dbReference type="NCBI Taxonomy" id="16924"/>
    <lineage>
        <taxon>Eukaryota</taxon>
        <taxon>Viridiplantae</taxon>
        <taxon>Streptophyta</taxon>
        <taxon>Embryophyta</taxon>
        <taxon>Tracheophyta</taxon>
        <taxon>Spermatophyta</taxon>
        <taxon>Magnoliopsida</taxon>
        <taxon>eudicotyledons</taxon>
        <taxon>Gunneridae</taxon>
        <taxon>Pentapetalae</taxon>
        <taxon>asterids</taxon>
        <taxon>Cornales</taxon>
        <taxon>Nyssaceae</taxon>
        <taxon>Davidia</taxon>
    </lineage>
</organism>
<dbReference type="AlphaFoldDB" id="A0A5B7BAY4"/>
<evidence type="ECO:0000256" key="2">
    <source>
        <dbReference type="ARBA" id="ARBA00022448"/>
    </source>
</evidence>
<accession>A0A5B7BAY4</accession>
<dbReference type="InterPro" id="IPR016140">
    <property type="entry name" value="Bifunc_inhib/LTP/seed_store"/>
</dbReference>
<dbReference type="InterPro" id="IPR036312">
    <property type="entry name" value="Bifun_inhib/LTP/seed_sf"/>
</dbReference>
<gene>
    <name evidence="7" type="ORF">Din_035055</name>
</gene>
<dbReference type="SMART" id="SM00499">
    <property type="entry name" value="AAI"/>
    <property type="match status" value="1"/>
</dbReference>
<dbReference type="PRINTS" id="PR00382">
    <property type="entry name" value="LIPIDTRNSFER"/>
</dbReference>
<comment type="similarity">
    <text evidence="1 4">Belongs to the plant LTP family.</text>
</comment>
<evidence type="ECO:0000256" key="1">
    <source>
        <dbReference type="ARBA" id="ARBA00009748"/>
    </source>
</evidence>
<evidence type="ECO:0000256" key="3">
    <source>
        <dbReference type="ARBA" id="ARBA00023121"/>
    </source>
</evidence>
<dbReference type="PANTHER" id="PTHR33076">
    <property type="entry name" value="NON-SPECIFIC LIPID-TRANSFER PROTEIN 2-RELATED"/>
    <property type="match status" value="1"/>
</dbReference>
<dbReference type="Gene3D" id="1.10.110.10">
    <property type="entry name" value="Plant lipid-transfer and hydrophobic proteins"/>
    <property type="match status" value="1"/>
</dbReference>
<dbReference type="GO" id="GO:0008289">
    <property type="term" value="F:lipid binding"/>
    <property type="evidence" value="ECO:0007669"/>
    <property type="project" value="UniProtKB-KW"/>
</dbReference>
<feature type="chain" id="PRO_5022882319" description="Non-specific lipid-transfer protein" evidence="5">
    <location>
        <begin position="35"/>
        <end position="129"/>
    </location>
</feature>
<sequence length="129" mass="13658">MGVINNYGVFQLTCTSFLLVCMLMISTAPDHVNAVITCRDVYGKLGSCNNYLMMGGSTPRSGCCTGVKSLKAAAKTGADRQAICRCLKDAYKKHSTSINIGKAQNLPKVCGVSTVPNTISLGTNCDKVQ</sequence>
<feature type="signal peptide" evidence="5">
    <location>
        <begin position="1"/>
        <end position="34"/>
    </location>
</feature>
<name>A0A5B7BAY4_DAVIN</name>
<reference evidence="7" key="1">
    <citation type="submission" date="2019-08" db="EMBL/GenBank/DDBJ databases">
        <title>Reference gene set and small RNA set construction with multiple tissues from Davidia involucrata Baill.</title>
        <authorList>
            <person name="Yang H."/>
            <person name="Zhou C."/>
            <person name="Li G."/>
            <person name="Wang J."/>
            <person name="Gao P."/>
            <person name="Wang M."/>
            <person name="Wang R."/>
            <person name="Zhao Y."/>
        </authorList>
    </citation>
    <scope>NUCLEOTIDE SEQUENCE</scope>
    <source>
        <tissue evidence="7">Mixed with DoveR01_LX</tissue>
    </source>
</reference>
<dbReference type="Pfam" id="PF00234">
    <property type="entry name" value="Tryp_alpha_amyl"/>
    <property type="match status" value="1"/>
</dbReference>
<dbReference type="InterPro" id="IPR000528">
    <property type="entry name" value="Plant_nsLTP"/>
</dbReference>
<keyword evidence="3 4" id="KW-0446">Lipid-binding</keyword>
<keyword evidence="2 4" id="KW-0813">Transport</keyword>
<evidence type="ECO:0000256" key="5">
    <source>
        <dbReference type="SAM" id="SignalP"/>
    </source>
</evidence>